<name>A0A2G9UTV3_TELCI</name>
<accession>A0A2G9UTV3</accession>
<reference evidence="2 3" key="1">
    <citation type="submission" date="2015-09" db="EMBL/GenBank/DDBJ databases">
        <title>Draft genome of the parasitic nematode Teladorsagia circumcincta isolate WARC Sus (inbred).</title>
        <authorList>
            <person name="Mitreva M."/>
        </authorList>
    </citation>
    <scope>NUCLEOTIDE SEQUENCE [LARGE SCALE GENOMIC DNA]</scope>
    <source>
        <strain evidence="2 3">S</strain>
    </source>
</reference>
<gene>
    <name evidence="2" type="ORF">TELCIR_04869</name>
</gene>
<feature type="non-terminal residue" evidence="2">
    <location>
        <position position="1"/>
    </location>
</feature>
<dbReference type="InterPro" id="IPR038991">
    <property type="entry name" value="CAAP1"/>
</dbReference>
<organism evidence="2 3">
    <name type="scientific">Teladorsagia circumcincta</name>
    <name type="common">Brown stomach worm</name>
    <name type="synonym">Ostertagia circumcincta</name>
    <dbReference type="NCBI Taxonomy" id="45464"/>
    <lineage>
        <taxon>Eukaryota</taxon>
        <taxon>Metazoa</taxon>
        <taxon>Ecdysozoa</taxon>
        <taxon>Nematoda</taxon>
        <taxon>Chromadorea</taxon>
        <taxon>Rhabditida</taxon>
        <taxon>Rhabditina</taxon>
        <taxon>Rhabditomorpha</taxon>
        <taxon>Strongyloidea</taxon>
        <taxon>Trichostrongylidae</taxon>
        <taxon>Teladorsagia</taxon>
    </lineage>
</organism>
<dbReference type="GO" id="GO:0042981">
    <property type="term" value="P:regulation of apoptotic process"/>
    <property type="evidence" value="ECO:0007669"/>
    <property type="project" value="InterPro"/>
</dbReference>
<dbReference type="EMBL" id="KZ345504">
    <property type="protein sequence ID" value="PIO73172.1"/>
    <property type="molecule type" value="Genomic_DNA"/>
</dbReference>
<dbReference type="PANTHER" id="PTHR14740">
    <property type="entry name" value="CASPASE ACTIVITY AND APOPTOSIS INHIBITOR 1"/>
    <property type="match status" value="1"/>
</dbReference>
<dbReference type="PANTHER" id="PTHR14740:SF3">
    <property type="entry name" value="CASPASE ACTIVITY AND APOPTOSIS INHIBITOR 1"/>
    <property type="match status" value="1"/>
</dbReference>
<proteinExistence type="predicted"/>
<evidence type="ECO:0000313" key="3">
    <source>
        <dbReference type="Proteomes" id="UP000230423"/>
    </source>
</evidence>
<feature type="region of interest" description="Disordered" evidence="1">
    <location>
        <begin position="1"/>
        <end position="34"/>
    </location>
</feature>
<protein>
    <submittedName>
        <fullName evidence="2">Uncharacterized protein</fullName>
    </submittedName>
</protein>
<sequence length="159" mass="17160">GASVARLQVRTSPPSSTLRSKHSKRSLSPPSLPDDVDAFAPLSSLITDHEKLASAAVSFVGWKTVETMLPPCLQGRSRDDIVQLVSDELDGMSRKRICCILEGNNAVSSSSSSEVSVEDEQSSHSAEEQERDLDEQEQYSDIELIEGLDADASSLPDVT</sequence>
<feature type="region of interest" description="Disordered" evidence="1">
    <location>
        <begin position="105"/>
        <end position="159"/>
    </location>
</feature>
<dbReference type="Proteomes" id="UP000230423">
    <property type="component" value="Unassembled WGS sequence"/>
</dbReference>
<feature type="compositionally biased region" description="Polar residues" evidence="1">
    <location>
        <begin position="9"/>
        <end position="18"/>
    </location>
</feature>
<dbReference type="Pfam" id="PF15335">
    <property type="entry name" value="CAAP1"/>
    <property type="match status" value="1"/>
</dbReference>
<keyword evidence="3" id="KW-1185">Reference proteome</keyword>
<evidence type="ECO:0000313" key="2">
    <source>
        <dbReference type="EMBL" id="PIO73172.1"/>
    </source>
</evidence>
<feature type="compositionally biased region" description="Acidic residues" evidence="1">
    <location>
        <begin position="129"/>
        <end position="149"/>
    </location>
</feature>
<evidence type="ECO:0000256" key="1">
    <source>
        <dbReference type="SAM" id="MobiDB-lite"/>
    </source>
</evidence>
<dbReference type="OrthoDB" id="10064012at2759"/>
<dbReference type="AlphaFoldDB" id="A0A2G9UTV3"/>